<dbReference type="GO" id="GO:0046914">
    <property type="term" value="F:transition metal ion binding"/>
    <property type="evidence" value="ECO:0007669"/>
    <property type="project" value="TreeGrafter"/>
</dbReference>
<comment type="similarity">
    <text evidence="1">Belongs to the membrane fusion protein (MFP) (TC 8.A.1) family.</text>
</comment>
<dbReference type="InterPro" id="IPR006143">
    <property type="entry name" value="RND_pump_MFP"/>
</dbReference>
<evidence type="ECO:0000259" key="6">
    <source>
        <dbReference type="Pfam" id="PF25919"/>
    </source>
</evidence>
<dbReference type="HOGENOM" id="CLU_018816_13_1_5"/>
<dbReference type="GO" id="GO:0015679">
    <property type="term" value="P:plasma membrane copper ion transport"/>
    <property type="evidence" value="ECO:0007669"/>
    <property type="project" value="TreeGrafter"/>
</dbReference>
<protein>
    <submittedName>
        <fullName evidence="9">Efflux transporter, RND family, MFP subunit</fullName>
    </submittedName>
</protein>
<evidence type="ECO:0000256" key="3">
    <source>
        <dbReference type="ARBA" id="ARBA00022729"/>
    </source>
</evidence>
<dbReference type="KEGG" id="mes:Meso_4385"/>
<dbReference type="GO" id="GO:0016020">
    <property type="term" value="C:membrane"/>
    <property type="evidence" value="ECO:0007669"/>
    <property type="project" value="InterPro"/>
</dbReference>
<keyword evidence="4" id="KW-0406">Ion transport</keyword>
<reference evidence="9" key="1">
    <citation type="submission" date="2006-06" db="EMBL/GenBank/DDBJ databases">
        <title>Complete sequence of Plasmid 1 of Chelativorans sp. BNC1.</title>
        <authorList>
            <consortium name="US DOE Joint Genome Institute"/>
            <person name="Copeland A."/>
            <person name="Lucas S."/>
            <person name="Lapidus A."/>
            <person name="Barry K."/>
            <person name="Detter J.C."/>
            <person name="Glavina del Rio T."/>
            <person name="Hammon N."/>
            <person name="Israni S."/>
            <person name="Dalin E."/>
            <person name="Tice H."/>
            <person name="Pitluck S."/>
            <person name="Chertkov O."/>
            <person name="Brettin T."/>
            <person name="Bruce D."/>
            <person name="Han C."/>
            <person name="Tapia R."/>
            <person name="Gilna P."/>
            <person name="Schmutz J."/>
            <person name="Larimer F."/>
            <person name="Land M."/>
            <person name="Hauser L."/>
            <person name="Kyrpides N."/>
            <person name="Mikhailova N."/>
            <person name="Richardson P."/>
        </authorList>
    </citation>
    <scope>NUCLEOTIDE SEQUENCE</scope>
    <source>
        <strain evidence="9">BNC1</strain>
        <plasmid evidence="9">1</plasmid>
    </source>
</reference>
<dbReference type="FunFam" id="2.40.420.20:FF:000003">
    <property type="entry name" value="Cation efflux system protein cusB"/>
    <property type="match status" value="1"/>
</dbReference>
<dbReference type="Pfam" id="PF25869">
    <property type="entry name" value="3HB_CusB"/>
    <property type="match status" value="1"/>
</dbReference>
<dbReference type="FunFam" id="2.40.30.170:FF:000010">
    <property type="entry name" value="Efflux RND transporter periplasmic adaptor subunit"/>
    <property type="match status" value="1"/>
</dbReference>
<sequence precursor="true">MPSDTWLRAVPWLESAGILPASAGPAQSGPVIYYRDPDGQPFYSAVPKKTANGRDFLAVHADEDVSFEEKPGNKEVAAAPANGGAKRVLYYRNPMGLPDTSPTPKKDSMGMDYIPIYEGEDEDGSSVKVAPGKLQRTGVRTEAATERVIVNPVRVPGTVQLDERRVTVVATRSDAFINTVASVTTGDRIAKGQALLQLYSPEVAVAGAQLLTVLNGSGLSDGLGGARQRLENLGVPSGAIAEIERTRKVPLSMTWRAPRDGIVLQRNAVEGMKAAPGDILFRLADVSTVWVVADVPEYQLAAVKLGAAATIRLRGRPGQSFTGHVALIYPQVATDTRTTKVRIEIPNPYGTLLPDMYADVEIASGSGAEVVAVPDNAVIDTGSRQVVIVDKGDGRFEPRQVQVGQQGGGFTEIRSGIAAGDKIVVAANFLIDAESNLKAALNGMTSAEATP</sequence>
<name>Q11ML6_CHESB</name>
<organism evidence="9">
    <name type="scientific">Chelativorans sp. (strain BNC1)</name>
    <dbReference type="NCBI Taxonomy" id="266779"/>
    <lineage>
        <taxon>Bacteria</taxon>
        <taxon>Pseudomonadati</taxon>
        <taxon>Pseudomonadota</taxon>
        <taxon>Alphaproteobacteria</taxon>
        <taxon>Hyphomicrobiales</taxon>
        <taxon>Phyllobacteriaceae</taxon>
        <taxon>Chelativorans</taxon>
    </lineage>
</organism>
<dbReference type="GO" id="GO:0030288">
    <property type="term" value="C:outer membrane-bounded periplasmic space"/>
    <property type="evidence" value="ECO:0007669"/>
    <property type="project" value="TreeGrafter"/>
</dbReference>
<geneLocation type="plasmid" evidence="9">
    <name>1</name>
</geneLocation>
<dbReference type="NCBIfam" id="TIGR01730">
    <property type="entry name" value="RND_mfp"/>
    <property type="match status" value="1"/>
</dbReference>
<keyword evidence="3" id="KW-0732">Signal</keyword>
<accession>Q11ML6</accession>
<dbReference type="InterPro" id="IPR058791">
    <property type="entry name" value="3HB_CusB"/>
</dbReference>
<dbReference type="InterPro" id="IPR058792">
    <property type="entry name" value="Beta-barrel_RND_2"/>
</dbReference>
<dbReference type="SUPFAM" id="SSF111369">
    <property type="entry name" value="HlyD-like secretion proteins"/>
    <property type="match status" value="1"/>
</dbReference>
<evidence type="ECO:0000259" key="5">
    <source>
        <dbReference type="Pfam" id="PF25869"/>
    </source>
</evidence>
<proteinExistence type="inferred from homology"/>
<feature type="domain" description="CusB-like three alpha-helical bundle" evidence="5">
    <location>
        <begin position="210"/>
        <end position="249"/>
    </location>
</feature>
<dbReference type="Pfam" id="PF25975">
    <property type="entry name" value="CzcB_C"/>
    <property type="match status" value="1"/>
</dbReference>
<feature type="domain" description="CzcB-like C-terminal circularly permuted SH3-like" evidence="8">
    <location>
        <begin position="371"/>
        <end position="431"/>
    </location>
</feature>
<evidence type="ECO:0000256" key="2">
    <source>
        <dbReference type="ARBA" id="ARBA00022448"/>
    </source>
</evidence>
<dbReference type="GO" id="GO:0022857">
    <property type="term" value="F:transmembrane transporter activity"/>
    <property type="evidence" value="ECO:0007669"/>
    <property type="project" value="InterPro"/>
</dbReference>
<evidence type="ECO:0000313" key="9">
    <source>
        <dbReference type="EMBL" id="ABG61353.1"/>
    </source>
</evidence>
<dbReference type="InterPro" id="IPR051909">
    <property type="entry name" value="MFP_Cation_Efflux"/>
</dbReference>
<dbReference type="InterPro" id="IPR058790">
    <property type="entry name" value="BSH_CusB"/>
</dbReference>
<evidence type="ECO:0000259" key="8">
    <source>
        <dbReference type="Pfam" id="PF25975"/>
    </source>
</evidence>
<gene>
    <name evidence="9" type="ordered locus">Meso_4385</name>
</gene>
<dbReference type="PANTHER" id="PTHR30097:SF15">
    <property type="entry name" value="CATION EFFLUX SYSTEM PROTEIN CUSB"/>
    <property type="match status" value="1"/>
</dbReference>
<keyword evidence="9" id="KW-0614">Plasmid</keyword>
<evidence type="ECO:0000256" key="4">
    <source>
        <dbReference type="ARBA" id="ARBA00023065"/>
    </source>
</evidence>
<dbReference type="PANTHER" id="PTHR30097">
    <property type="entry name" value="CATION EFFLUX SYSTEM PROTEIN CUSB"/>
    <property type="match status" value="1"/>
</dbReference>
<feature type="domain" description="CusB-like barrel-sandwich hybrid" evidence="6">
    <location>
        <begin position="166"/>
        <end position="284"/>
    </location>
</feature>
<dbReference type="Pfam" id="PF25954">
    <property type="entry name" value="Beta-barrel_RND_2"/>
    <property type="match status" value="1"/>
</dbReference>
<dbReference type="OrthoDB" id="9806939at2"/>
<keyword evidence="2" id="KW-0813">Transport</keyword>
<evidence type="ECO:0000259" key="7">
    <source>
        <dbReference type="Pfam" id="PF25954"/>
    </source>
</evidence>
<dbReference type="Gene3D" id="2.40.30.170">
    <property type="match status" value="1"/>
</dbReference>
<dbReference type="Pfam" id="PF25919">
    <property type="entry name" value="BSH_CusB"/>
    <property type="match status" value="1"/>
</dbReference>
<dbReference type="AlphaFoldDB" id="Q11ML6"/>
<dbReference type="InterPro" id="IPR058649">
    <property type="entry name" value="CzcB_C"/>
</dbReference>
<dbReference type="Gene3D" id="2.40.420.20">
    <property type="match status" value="1"/>
</dbReference>
<feature type="domain" description="CusB-like beta-barrel" evidence="7">
    <location>
        <begin position="288"/>
        <end position="364"/>
    </location>
</feature>
<evidence type="ECO:0000256" key="1">
    <source>
        <dbReference type="ARBA" id="ARBA00009477"/>
    </source>
</evidence>
<dbReference type="EMBL" id="CP000389">
    <property type="protein sequence ID" value="ABG61353.1"/>
    <property type="molecule type" value="Genomic_DNA"/>
</dbReference>
<dbReference type="GO" id="GO:0060003">
    <property type="term" value="P:copper ion export"/>
    <property type="evidence" value="ECO:0007669"/>
    <property type="project" value="TreeGrafter"/>
</dbReference>